<feature type="domain" description="Methyltransferase type 11" evidence="1">
    <location>
        <begin position="47"/>
        <end position="138"/>
    </location>
</feature>
<proteinExistence type="predicted"/>
<name>A0AA44UPU1_PSEA5</name>
<evidence type="ECO:0000313" key="2">
    <source>
        <dbReference type="EMBL" id="PKB31145.1"/>
    </source>
</evidence>
<evidence type="ECO:0000259" key="1">
    <source>
        <dbReference type="Pfam" id="PF08241"/>
    </source>
</evidence>
<organism evidence="2 3">
    <name type="scientific">Pseudonocardia alni</name>
    <name type="common">Amycolata alni</name>
    <dbReference type="NCBI Taxonomy" id="33907"/>
    <lineage>
        <taxon>Bacteria</taxon>
        <taxon>Bacillati</taxon>
        <taxon>Actinomycetota</taxon>
        <taxon>Actinomycetes</taxon>
        <taxon>Pseudonocardiales</taxon>
        <taxon>Pseudonocardiaceae</taxon>
        <taxon>Pseudonocardia</taxon>
    </lineage>
</organism>
<gene>
    <name evidence="2" type="ORF">ATL51_2826</name>
</gene>
<dbReference type="AlphaFoldDB" id="A0AA44UPU1"/>
<keyword evidence="2" id="KW-0489">Methyltransferase</keyword>
<accession>A0AA44UPU1</accession>
<sequence>MDDISGYTDAVRGMWGDADYPALADRFAPAAHDLVDALAPGPHDQVLDVAAGTGSAAALARERGAAVLATDLSPRMVALGRGRTAGSGVVWLEADVEDLPLPPTCADIVLSSFGLIFAPRPAVALAQVRRALTPAGRFGLTAWTPDGFMGRMTRVMRRHSPAPPGLADPLDWGRPEMVRDRLAAFTDVGVVTRTLPWHFDSPAAMTAFLLAHSPVHAAAAAGLGGARAAEMFTEVEEMTGPAGWPVRLDAEFLVATATVGNT</sequence>
<dbReference type="RefSeq" id="WP_100878824.1">
    <property type="nucleotide sequence ID" value="NZ_JBICSI010000001.1"/>
</dbReference>
<dbReference type="PANTHER" id="PTHR43591:SF24">
    <property type="entry name" value="2-METHOXY-6-POLYPRENYL-1,4-BENZOQUINOL METHYLASE, MITOCHONDRIAL"/>
    <property type="match status" value="1"/>
</dbReference>
<dbReference type="Gene3D" id="3.40.50.150">
    <property type="entry name" value="Vaccinia Virus protein VP39"/>
    <property type="match status" value="1"/>
</dbReference>
<dbReference type="SUPFAM" id="SSF53335">
    <property type="entry name" value="S-adenosyl-L-methionine-dependent methyltransferases"/>
    <property type="match status" value="1"/>
</dbReference>
<keyword evidence="2" id="KW-0808">Transferase</keyword>
<dbReference type="InterPro" id="IPR013216">
    <property type="entry name" value="Methyltransf_11"/>
</dbReference>
<dbReference type="Proteomes" id="UP000232453">
    <property type="component" value="Unassembled WGS sequence"/>
</dbReference>
<dbReference type="EMBL" id="PHUJ01000003">
    <property type="protein sequence ID" value="PKB31145.1"/>
    <property type="molecule type" value="Genomic_DNA"/>
</dbReference>
<comment type="caution">
    <text evidence="2">The sequence shown here is derived from an EMBL/GenBank/DDBJ whole genome shotgun (WGS) entry which is preliminary data.</text>
</comment>
<dbReference type="GO" id="GO:0032259">
    <property type="term" value="P:methylation"/>
    <property type="evidence" value="ECO:0007669"/>
    <property type="project" value="UniProtKB-KW"/>
</dbReference>
<reference evidence="2 3" key="1">
    <citation type="submission" date="2017-11" db="EMBL/GenBank/DDBJ databases">
        <title>Sequencing the genomes of 1000 actinobacteria strains.</title>
        <authorList>
            <person name="Klenk H.-P."/>
        </authorList>
    </citation>
    <scope>NUCLEOTIDE SEQUENCE [LARGE SCALE GENOMIC DNA]</scope>
    <source>
        <strain evidence="2 3">DSM 44104</strain>
    </source>
</reference>
<protein>
    <submittedName>
        <fullName evidence="2">Methyltransferase family protein</fullName>
    </submittedName>
</protein>
<dbReference type="Pfam" id="PF08241">
    <property type="entry name" value="Methyltransf_11"/>
    <property type="match status" value="1"/>
</dbReference>
<evidence type="ECO:0000313" key="3">
    <source>
        <dbReference type="Proteomes" id="UP000232453"/>
    </source>
</evidence>
<dbReference type="InterPro" id="IPR029063">
    <property type="entry name" value="SAM-dependent_MTases_sf"/>
</dbReference>
<dbReference type="CDD" id="cd02440">
    <property type="entry name" value="AdoMet_MTases"/>
    <property type="match status" value="1"/>
</dbReference>
<dbReference type="PANTHER" id="PTHR43591">
    <property type="entry name" value="METHYLTRANSFERASE"/>
    <property type="match status" value="1"/>
</dbReference>
<dbReference type="GO" id="GO:0008757">
    <property type="term" value="F:S-adenosylmethionine-dependent methyltransferase activity"/>
    <property type="evidence" value="ECO:0007669"/>
    <property type="project" value="InterPro"/>
</dbReference>